<gene>
    <name evidence="6" type="ORF">JOE61_003134</name>
</gene>
<evidence type="ECO:0000259" key="5">
    <source>
        <dbReference type="PROSITE" id="PS01124"/>
    </source>
</evidence>
<dbReference type="Pfam" id="PF12833">
    <property type="entry name" value="HTH_18"/>
    <property type="match status" value="1"/>
</dbReference>
<dbReference type="Gene3D" id="1.10.10.60">
    <property type="entry name" value="Homeodomain-like"/>
    <property type="match status" value="1"/>
</dbReference>
<evidence type="ECO:0000256" key="1">
    <source>
        <dbReference type="ARBA" id="ARBA00023015"/>
    </source>
</evidence>
<comment type="caution">
    <text evidence="6">The sequence shown here is derived from an EMBL/GenBank/DDBJ whole genome shotgun (WGS) entry which is preliminary data.</text>
</comment>
<feature type="region of interest" description="Disordered" evidence="4">
    <location>
        <begin position="290"/>
        <end position="310"/>
    </location>
</feature>
<evidence type="ECO:0000313" key="7">
    <source>
        <dbReference type="Proteomes" id="UP000732378"/>
    </source>
</evidence>
<keyword evidence="1" id="KW-0805">Transcription regulation</keyword>
<sequence length="310" mass="33401">MSVDYLVGGTDTAAFSPAARAGAWRDHVTDNHGRLSLDFGSPAGFSGGTKVQRCGAVQLVEFWSDAVRYRRQARDVDHDGDDSLRVVLPTAGTVRIVAAGDRHDLSPGLAGAVSMERDFELVQDAHAHALVLSLPRAWWRSEPADRPVVWDLGRGPGAVFAAMLRQVAAQSADLDADSFLRACEAAALVLPRREPTDLPAQALALVRERSDSPGFGPDDLAALLGTSLRSLQKATRRAGTSPAEMIREQRLERAVSRLLDPAWRTSTVSHVAHSSGFRSLTAFNTAFRSHTGTSPQQFRAHHRQGEAATG</sequence>
<dbReference type="InterPro" id="IPR009057">
    <property type="entry name" value="Homeodomain-like_sf"/>
</dbReference>
<dbReference type="InterPro" id="IPR018060">
    <property type="entry name" value="HTH_AraC"/>
</dbReference>
<dbReference type="Pfam" id="PF14525">
    <property type="entry name" value="AraC_binding_2"/>
    <property type="match status" value="1"/>
</dbReference>
<evidence type="ECO:0000256" key="3">
    <source>
        <dbReference type="ARBA" id="ARBA00023163"/>
    </source>
</evidence>
<keyword evidence="2" id="KW-0238">DNA-binding</keyword>
<dbReference type="EMBL" id="JAFBBZ010000001">
    <property type="protein sequence ID" value="MBM7509320.1"/>
    <property type="molecule type" value="Genomic_DNA"/>
</dbReference>
<dbReference type="SUPFAM" id="SSF46689">
    <property type="entry name" value="Homeodomain-like"/>
    <property type="match status" value="1"/>
</dbReference>
<evidence type="ECO:0000313" key="6">
    <source>
        <dbReference type="EMBL" id="MBM7509320.1"/>
    </source>
</evidence>
<protein>
    <submittedName>
        <fullName evidence="6">AraC-like DNA-binding protein</fullName>
    </submittedName>
</protein>
<feature type="domain" description="HTH araC/xylS-type" evidence="5">
    <location>
        <begin position="200"/>
        <end position="301"/>
    </location>
</feature>
<proteinExistence type="predicted"/>
<dbReference type="PANTHER" id="PTHR46796">
    <property type="entry name" value="HTH-TYPE TRANSCRIPTIONAL ACTIVATOR RHAS-RELATED"/>
    <property type="match status" value="1"/>
</dbReference>
<dbReference type="Proteomes" id="UP000732378">
    <property type="component" value="Unassembled WGS sequence"/>
</dbReference>
<dbReference type="InterPro" id="IPR050204">
    <property type="entry name" value="AraC_XylS_family_regulators"/>
</dbReference>
<dbReference type="InterPro" id="IPR035418">
    <property type="entry name" value="AraC-bd_2"/>
</dbReference>
<dbReference type="PROSITE" id="PS01124">
    <property type="entry name" value="HTH_ARAC_FAMILY_2"/>
    <property type="match status" value="1"/>
</dbReference>
<name>A0ABS2MDP6_9ACTN</name>
<dbReference type="SMART" id="SM00342">
    <property type="entry name" value="HTH_ARAC"/>
    <property type="match status" value="1"/>
</dbReference>
<keyword evidence="7" id="KW-1185">Reference proteome</keyword>
<evidence type="ECO:0000256" key="2">
    <source>
        <dbReference type="ARBA" id="ARBA00023125"/>
    </source>
</evidence>
<keyword evidence="3" id="KW-0804">Transcription</keyword>
<dbReference type="RefSeq" id="WP_193667095.1">
    <property type="nucleotide sequence ID" value="NZ_JACDTV010000001.1"/>
</dbReference>
<accession>A0ABS2MDP6</accession>
<reference evidence="6 7" key="1">
    <citation type="submission" date="2021-01" db="EMBL/GenBank/DDBJ databases">
        <title>Sequencing the genomes of 1000 actinobacteria strains.</title>
        <authorList>
            <person name="Klenk H.-P."/>
        </authorList>
    </citation>
    <scope>NUCLEOTIDE SEQUENCE [LARGE SCALE GENOMIC DNA]</scope>
    <source>
        <strain evidence="6 7">DSM 18239</strain>
    </source>
</reference>
<evidence type="ECO:0000256" key="4">
    <source>
        <dbReference type="SAM" id="MobiDB-lite"/>
    </source>
</evidence>
<organism evidence="6 7">
    <name type="scientific">Nocardioides salarius</name>
    <dbReference type="NCBI Taxonomy" id="374513"/>
    <lineage>
        <taxon>Bacteria</taxon>
        <taxon>Bacillati</taxon>
        <taxon>Actinomycetota</taxon>
        <taxon>Actinomycetes</taxon>
        <taxon>Propionibacteriales</taxon>
        <taxon>Nocardioidaceae</taxon>
        <taxon>Nocardioides</taxon>
    </lineage>
</organism>